<comment type="subcellular location">
    <subcellularLocation>
        <location evidence="1">Nucleus</location>
    </subcellularLocation>
</comment>
<dbReference type="Proteomes" id="UP001165085">
    <property type="component" value="Unassembled WGS sequence"/>
</dbReference>
<feature type="region of interest" description="Disordered" evidence="5">
    <location>
        <begin position="1"/>
        <end position="52"/>
    </location>
</feature>
<dbReference type="OrthoDB" id="6359816at2759"/>
<accession>A0A9W7F0Q9</accession>
<gene>
    <name evidence="7" type="ORF">TrST_g13132</name>
</gene>
<keyword evidence="3" id="KW-0833">Ubl conjugation pathway</keyword>
<dbReference type="InterPro" id="IPR011333">
    <property type="entry name" value="SKP1/BTB/POZ_sf"/>
</dbReference>
<evidence type="ECO:0000256" key="3">
    <source>
        <dbReference type="ARBA" id="ARBA00022786"/>
    </source>
</evidence>
<dbReference type="EMBL" id="BRXY01000535">
    <property type="protein sequence ID" value="GMH98823.1"/>
    <property type="molecule type" value="Genomic_DNA"/>
</dbReference>
<dbReference type="SUPFAM" id="SSF54695">
    <property type="entry name" value="POZ domain"/>
    <property type="match status" value="1"/>
</dbReference>
<dbReference type="Pfam" id="PF24570">
    <property type="entry name" value="BACK_BPM_SPOP"/>
    <property type="match status" value="1"/>
</dbReference>
<evidence type="ECO:0000256" key="4">
    <source>
        <dbReference type="ARBA" id="ARBA00023242"/>
    </source>
</evidence>
<organism evidence="7 8">
    <name type="scientific">Triparma strigata</name>
    <dbReference type="NCBI Taxonomy" id="1606541"/>
    <lineage>
        <taxon>Eukaryota</taxon>
        <taxon>Sar</taxon>
        <taxon>Stramenopiles</taxon>
        <taxon>Ochrophyta</taxon>
        <taxon>Bolidophyceae</taxon>
        <taxon>Parmales</taxon>
        <taxon>Triparmaceae</taxon>
        <taxon>Triparma</taxon>
    </lineage>
</organism>
<keyword evidence="8" id="KW-1185">Reference proteome</keyword>
<sequence length="355" mass="39300">MDNSSLHFASSTSTTSSTSSSSSSSSSSSTSSDTSIPPSMPPSLPPSSPPYAPPAPSSTYIWPLKNPHTLNSPTPSPTFTLSTHTFNLIYYPPTSSQPSPKVYVFLLSPPAPLKLTLTLIHKNLTRKIFSQITGNLLTSSSLKMYGYGDTLPPLTSGYFWNSGLRLSLSITPPLTSLVPPSLCTRDYLKIFSSQTSTDYYLKCVDYTWGCHSIILKFRLKGYEFEGEGVEVEGVGKEGGRVFLEWVYGGRWGGEEWRGVYECARKFGVEDLRWEVTSFIMKDLNVDNAADVLVWAEKKSEVQVKERCLEFISCNSSKVMEGLGWRKLVEEKPDLVAELFANATGARKRMRSNDNL</sequence>
<protein>
    <recommendedName>
        <fullName evidence="6">BPM/SPOP BACK domain-containing protein</fullName>
    </recommendedName>
</protein>
<comment type="caution">
    <text evidence="7">The sequence shown here is derived from an EMBL/GenBank/DDBJ whole genome shotgun (WGS) entry which is preliminary data.</text>
</comment>
<dbReference type="InterPro" id="IPR056423">
    <property type="entry name" value="BACK_BPM_SPOP"/>
</dbReference>
<dbReference type="PANTHER" id="PTHR24413">
    <property type="entry name" value="SPECKLE-TYPE POZ PROTEIN"/>
    <property type="match status" value="1"/>
</dbReference>
<name>A0A9W7F0Q9_9STRA</name>
<keyword evidence="4" id="KW-0539">Nucleus</keyword>
<evidence type="ECO:0000259" key="6">
    <source>
        <dbReference type="Pfam" id="PF24570"/>
    </source>
</evidence>
<evidence type="ECO:0000313" key="8">
    <source>
        <dbReference type="Proteomes" id="UP001165085"/>
    </source>
</evidence>
<dbReference type="GO" id="GO:0005634">
    <property type="term" value="C:nucleus"/>
    <property type="evidence" value="ECO:0007669"/>
    <property type="project" value="UniProtKB-SubCell"/>
</dbReference>
<feature type="compositionally biased region" description="Pro residues" evidence="5">
    <location>
        <begin position="38"/>
        <end position="52"/>
    </location>
</feature>
<comment type="similarity">
    <text evidence="2">Belongs to the Tdpoz family.</text>
</comment>
<evidence type="ECO:0000256" key="5">
    <source>
        <dbReference type="SAM" id="MobiDB-lite"/>
    </source>
</evidence>
<proteinExistence type="inferred from homology"/>
<feature type="domain" description="BPM/SPOP BACK" evidence="6">
    <location>
        <begin position="287"/>
        <end position="339"/>
    </location>
</feature>
<dbReference type="AlphaFoldDB" id="A0A9W7F0Q9"/>
<evidence type="ECO:0000313" key="7">
    <source>
        <dbReference type="EMBL" id="GMH98823.1"/>
    </source>
</evidence>
<dbReference type="Gene3D" id="1.25.40.420">
    <property type="match status" value="1"/>
</dbReference>
<evidence type="ECO:0000256" key="2">
    <source>
        <dbReference type="ARBA" id="ARBA00010846"/>
    </source>
</evidence>
<reference evidence="8" key="1">
    <citation type="journal article" date="2023" name="Commun. Biol.">
        <title>Genome analysis of Parmales, the sister group of diatoms, reveals the evolutionary specialization of diatoms from phago-mixotrophs to photoautotrophs.</title>
        <authorList>
            <person name="Ban H."/>
            <person name="Sato S."/>
            <person name="Yoshikawa S."/>
            <person name="Yamada K."/>
            <person name="Nakamura Y."/>
            <person name="Ichinomiya M."/>
            <person name="Sato N."/>
            <person name="Blanc-Mathieu R."/>
            <person name="Endo H."/>
            <person name="Kuwata A."/>
            <person name="Ogata H."/>
        </authorList>
    </citation>
    <scope>NUCLEOTIDE SEQUENCE [LARGE SCALE GENOMIC DNA]</scope>
    <source>
        <strain evidence="8">NIES 3701</strain>
    </source>
</reference>
<evidence type="ECO:0000256" key="1">
    <source>
        <dbReference type="ARBA" id="ARBA00004123"/>
    </source>
</evidence>
<feature type="compositionally biased region" description="Low complexity" evidence="5">
    <location>
        <begin position="10"/>
        <end position="37"/>
    </location>
</feature>